<keyword evidence="2" id="KW-1185">Reference proteome</keyword>
<accession>A0AAN0WC47</accession>
<gene>
    <name evidence="1" type="ORF">SB48_HM08orf03082</name>
</gene>
<evidence type="ECO:0000313" key="2">
    <source>
        <dbReference type="Proteomes" id="UP000032024"/>
    </source>
</evidence>
<organism evidence="1 2">
    <name type="scientific">Heyndrickxia coagulans</name>
    <name type="common">Weizmannia coagulans</name>
    <dbReference type="NCBI Taxonomy" id="1398"/>
    <lineage>
        <taxon>Bacteria</taxon>
        <taxon>Bacillati</taxon>
        <taxon>Bacillota</taxon>
        <taxon>Bacilli</taxon>
        <taxon>Bacillales</taxon>
        <taxon>Bacillaceae</taxon>
        <taxon>Heyndrickxia</taxon>
    </lineage>
</organism>
<dbReference type="Proteomes" id="UP000032024">
    <property type="component" value="Chromosome"/>
</dbReference>
<proteinExistence type="predicted"/>
<evidence type="ECO:0000313" key="1">
    <source>
        <dbReference type="EMBL" id="AJO22739.1"/>
    </source>
</evidence>
<dbReference type="AlphaFoldDB" id="A0AAN0WC47"/>
<protein>
    <submittedName>
        <fullName evidence="1">Uncharacterized protein</fullName>
    </submittedName>
</protein>
<dbReference type="EMBL" id="CP010525">
    <property type="protein sequence ID" value="AJO22739.1"/>
    <property type="molecule type" value="Genomic_DNA"/>
</dbReference>
<sequence length="41" mass="4441">MNPAHPREPHPGMRAACMAPGSPQGFYRLDESCSQQAADID</sequence>
<reference evidence="2" key="1">
    <citation type="submission" date="2015-01" db="EMBL/GenBank/DDBJ databases">
        <title>Comparative genome analysis of Bacillus coagulans HM-08, Clostridium butyricum HM-68, Bacillus subtilis HM-66 and Bacillus paralicheniformis BL-09.</title>
        <authorList>
            <person name="Zhang H."/>
        </authorList>
    </citation>
    <scope>NUCLEOTIDE SEQUENCE [LARGE SCALE GENOMIC DNA]</scope>
    <source>
        <strain evidence="2">HM-08</strain>
    </source>
</reference>
<name>A0AAN0WC47_HEYCO</name>